<dbReference type="GO" id="GO:0003723">
    <property type="term" value="F:RNA binding"/>
    <property type="evidence" value="ECO:0007669"/>
    <property type="project" value="InterPro"/>
</dbReference>
<dbReference type="Gene3D" id="1.25.40.10">
    <property type="entry name" value="Tetratricopeptide repeat domain"/>
    <property type="match status" value="7"/>
</dbReference>
<gene>
    <name evidence="5" type="ORF">K2173_019000</name>
</gene>
<dbReference type="InterPro" id="IPR046848">
    <property type="entry name" value="E_motif"/>
</dbReference>
<accession>A0AAV8SSD4</accession>
<evidence type="ECO:0000313" key="6">
    <source>
        <dbReference type="Proteomes" id="UP001159364"/>
    </source>
</evidence>
<comment type="caution">
    <text evidence="5">The sequence shown here is derived from an EMBL/GenBank/DDBJ whole genome shotgun (WGS) entry which is preliminary data.</text>
</comment>
<dbReference type="FunFam" id="1.25.40.10:FF:000343">
    <property type="entry name" value="Pentatricopeptide repeat-containing protein At3g58590"/>
    <property type="match status" value="1"/>
</dbReference>
<dbReference type="FunFam" id="1.25.40.10:FF:000488">
    <property type="entry name" value="Pentatricopeptide repeat-containing protein, mitochondrial"/>
    <property type="match status" value="1"/>
</dbReference>
<evidence type="ECO:0000256" key="1">
    <source>
        <dbReference type="ARBA" id="ARBA00006643"/>
    </source>
</evidence>
<sequence>MQNCPSYNAMERRTVPYIANLLQSCIDKKSHLSGKLIHASLLRIGLLTDTFLSNRLVEFYSKCNNTAYAHNVFDQIPQKNIYSWNAMLSQYCRVGMLERARRLFVEMPERNTVSWNNLITALVKGGFDRDSLCVFDDMVLQGFVPTRFTLASVFSACGTLGDVESASRCHGFAVKLGLDYNVYVSNALLCVYAKCGFVVEAERLFEGIEEPNEVTYTAMMSGLAQTDRVEDALRMFRSMSRKGIRIDSVSLSSILGVCAKGGIEESSFYDQDVSFLCKVYGQQVHGVAIRYGLESDLHLSNSLLDMYSKNGGMDSAEMIFAYLPEVSVVSWNIMIAGYGRYHCEKAVEYLQRMQSCRFEPDEVTCINVLAACTKCGDMETGLRVFDSMACPSVNSWNTLLSGYVQTGNHNEAIKLFRAMQFQNVQPDRTTLAVILSACAGMGLLESGKQMHAVSQKAALHNDLYVGSGLIGMYSKCGKIDVAQLIFTRMPELDTVCWNSMIVGFSLNSLNEEAFTFYKQMRQNGISATQFSYATILNCCTKLSSLFQGRQIQAHIEKEGYTNDIFVGTAIVDMYCKCGDVDEARQFFDMMPCRSTATWNEMIHGYAQNGQGNEAVHLYESMIKSGGKPEEITFIAVLTACSHSGLVDRGVEIFNSIQRDHDVDLIAEHYTCMIDGLSRAGRFHEAELLIDEMPYKDDSIVWEVLLSSCRVHANLGLAKRAAKELLRLDPQSSAPYLLLANMYSSLGRWDDAVAVRGLMTGKQVIKDPGYCWIEHKAEMQSFWADDNSTFVKDELSVANET</sequence>
<dbReference type="Pfam" id="PF01535">
    <property type="entry name" value="PPR"/>
    <property type="match status" value="8"/>
</dbReference>
<reference evidence="5 6" key="1">
    <citation type="submission" date="2021-09" db="EMBL/GenBank/DDBJ databases">
        <title>Genomic insights and catalytic innovation underlie evolution of tropane alkaloids biosynthesis.</title>
        <authorList>
            <person name="Wang Y.-J."/>
            <person name="Tian T."/>
            <person name="Huang J.-P."/>
            <person name="Huang S.-X."/>
        </authorList>
    </citation>
    <scope>NUCLEOTIDE SEQUENCE [LARGE SCALE GENOMIC DNA]</scope>
    <source>
        <strain evidence="5">KIB-2018</strain>
        <tissue evidence="5">Leaf</tissue>
    </source>
</reference>
<dbReference type="EMBL" id="JAIWQS010000009">
    <property type="protein sequence ID" value="KAJ8755202.1"/>
    <property type="molecule type" value="Genomic_DNA"/>
</dbReference>
<comment type="similarity">
    <text evidence="1">Belongs to the PPR family. PCMP-H subfamily.</text>
</comment>
<dbReference type="FunFam" id="1.25.40.10:FF:000442">
    <property type="entry name" value="Pentatricopeptide repeat-containing protein At3g49710"/>
    <property type="match status" value="1"/>
</dbReference>
<feature type="repeat" description="PPR" evidence="4">
    <location>
        <begin position="493"/>
        <end position="527"/>
    </location>
</feature>
<keyword evidence="3" id="KW-0809">Transit peptide</keyword>
<dbReference type="FunFam" id="1.25.40.10:FF:000688">
    <property type="entry name" value="Pentatricopeptide repeat-containing protein"/>
    <property type="match status" value="1"/>
</dbReference>
<evidence type="ECO:0000313" key="5">
    <source>
        <dbReference type="EMBL" id="KAJ8755202.1"/>
    </source>
</evidence>
<dbReference type="FunFam" id="1.25.40.10:FF:000782">
    <property type="entry name" value="Pentatricopeptide repeat-containing protein"/>
    <property type="match status" value="1"/>
</dbReference>
<dbReference type="GO" id="GO:0009451">
    <property type="term" value="P:RNA modification"/>
    <property type="evidence" value="ECO:0007669"/>
    <property type="project" value="InterPro"/>
</dbReference>
<dbReference type="AlphaFoldDB" id="A0AAV8SSD4"/>
<keyword evidence="2" id="KW-0677">Repeat</keyword>
<keyword evidence="6" id="KW-1185">Reference proteome</keyword>
<name>A0AAV8SSD4_9ROSI</name>
<feature type="repeat" description="PPR" evidence="4">
    <location>
        <begin position="80"/>
        <end position="114"/>
    </location>
</feature>
<dbReference type="InterPro" id="IPR002885">
    <property type="entry name" value="PPR_rpt"/>
</dbReference>
<dbReference type="InterPro" id="IPR046960">
    <property type="entry name" value="PPR_At4g14850-like_plant"/>
</dbReference>
<dbReference type="Pfam" id="PF13041">
    <property type="entry name" value="PPR_2"/>
    <property type="match status" value="4"/>
</dbReference>
<dbReference type="PANTHER" id="PTHR47926">
    <property type="entry name" value="PENTATRICOPEPTIDE REPEAT-CONTAINING PROTEIN"/>
    <property type="match status" value="1"/>
</dbReference>
<proteinExistence type="inferred from homology"/>
<dbReference type="SUPFAM" id="SSF48452">
    <property type="entry name" value="TPR-like"/>
    <property type="match status" value="1"/>
</dbReference>
<dbReference type="Proteomes" id="UP001159364">
    <property type="component" value="Linkage Group LG09"/>
</dbReference>
<evidence type="ECO:0008006" key="7">
    <source>
        <dbReference type="Google" id="ProtNLM"/>
    </source>
</evidence>
<feature type="repeat" description="PPR" evidence="4">
    <location>
        <begin position="392"/>
        <end position="426"/>
    </location>
</feature>
<feature type="repeat" description="PPR" evidence="4">
    <location>
        <begin position="563"/>
        <end position="593"/>
    </location>
</feature>
<organism evidence="5 6">
    <name type="scientific">Erythroxylum novogranatense</name>
    <dbReference type="NCBI Taxonomy" id="1862640"/>
    <lineage>
        <taxon>Eukaryota</taxon>
        <taxon>Viridiplantae</taxon>
        <taxon>Streptophyta</taxon>
        <taxon>Embryophyta</taxon>
        <taxon>Tracheophyta</taxon>
        <taxon>Spermatophyta</taxon>
        <taxon>Magnoliopsida</taxon>
        <taxon>eudicotyledons</taxon>
        <taxon>Gunneridae</taxon>
        <taxon>Pentapetalae</taxon>
        <taxon>rosids</taxon>
        <taxon>fabids</taxon>
        <taxon>Malpighiales</taxon>
        <taxon>Erythroxylaceae</taxon>
        <taxon>Erythroxylum</taxon>
    </lineage>
</organism>
<dbReference type="Pfam" id="PF20431">
    <property type="entry name" value="E_motif"/>
    <property type="match status" value="1"/>
</dbReference>
<feature type="repeat" description="PPR" evidence="4">
    <location>
        <begin position="212"/>
        <end position="246"/>
    </location>
</feature>
<dbReference type="PANTHER" id="PTHR47926:SF343">
    <property type="entry name" value="PENTACOTRIPEPTIDE-REPEAT REGION OF PRORP DOMAIN-CONTAINING PROTEIN"/>
    <property type="match status" value="1"/>
</dbReference>
<evidence type="ECO:0000256" key="3">
    <source>
        <dbReference type="ARBA" id="ARBA00022946"/>
    </source>
</evidence>
<dbReference type="PROSITE" id="PS51375">
    <property type="entry name" value="PPR"/>
    <property type="match status" value="6"/>
</dbReference>
<dbReference type="InterPro" id="IPR011990">
    <property type="entry name" value="TPR-like_helical_dom_sf"/>
</dbReference>
<feature type="repeat" description="PPR" evidence="4">
    <location>
        <begin position="594"/>
        <end position="628"/>
    </location>
</feature>
<evidence type="ECO:0000256" key="4">
    <source>
        <dbReference type="PROSITE-ProRule" id="PRU00708"/>
    </source>
</evidence>
<evidence type="ECO:0000256" key="2">
    <source>
        <dbReference type="ARBA" id="ARBA00022737"/>
    </source>
</evidence>
<protein>
    <recommendedName>
        <fullName evidence="7">Pentatricopeptide repeat-containing protein</fullName>
    </recommendedName>
</protein>
<dbReference type="NCBIfam" id="TIGR00756">
    <property type="entry name" value="PPR"/>
    <property type="match status" value="9"/>
</dbReference>
<dbReference type="FunFam" id="1.25.40.10:FF:000090">
    <property type="entry name" value="Pentatricopeptide repeat-containing protein, chloroplastic"/>
    <property type="match status" value="1"/>
</dbReference>
<dbReference type="Pfam" id="PF12854">
    <property type="entry name" value="PPR_1"/>
    <property type="match status" value="1"/>
</dbReference>